<comment type="subcellular location">
    <subcellularLocation>
        <location evidence="1">Cell projection</location>
        <location evidence="1">Neuron projection</location>
    </subcellularLocation>
    <subcellularLocation>
        <location evidence="16">Postsynaptic cell membrane</location>
        <topology evidence="16">Multi-pass membrane protein</topology>
    </subcellularLocation>
</comment>
<feature type="compositionally biased region" description="Polar residues" evidence="17">
    <location>
        <begin position="1347"/>
        <end position="1356"/>
    </location>
</feature>
<evidence type="ECO:0000256" key="3">
    <source>
        <dbReference type="ARBA" id="ARBA00022475"/>
    </source>
</evidence>
<keyword evidence="15" id="KW-0966">Cell projection</keyword>
<keyword evidence="9 18" id="KW-0472">Membrane</keyword>
<feature type="compositionally biased region" description="Basic and acidic residues" evidence="17">
    <location>
        <begin position="1113"/>
        <end position="1131"/>
    </location>
</feature>
<gene>
    <name evidence="21" type="primary">GPR179</name>
</gene>
<feature type="compositionally biased region" description="Basic and acidic residues" evidence="17">
    <location>
        <begin position="2158"/>
        <end position="2172"/>
    </location>
</feature>
<evidence type="ECO:0000256" key="10">
    <source>
        <dbReference type="ARBA" id="ARBA00023157"/>
    </source>
</evidence>
<feature type="transmembrane region" description="Helical" evidence="18">
    <location>
        <begin position="543"/>
        <end position="566"/>
    </location>
</feature>
<evidence type="ECO:0000256" key="6">
    <source>
        <dbReference type="ARBA" id="ARBA00022989"/>
    </source>
</evidence>
<dbReference type="PANTHER" id="PTHR32546">
    <property type="entry name" value="G-PROTEIN COUPLED RECEPTOR 158-RELATED"/>
    <property type="match status" value="1"/>
</dbReference>
<keyword evidence="8" id="KW-0297">G-protein coupled receptor</keyword>
<evidence type="ECO:0000256" key="15">
    <source>
        <dbReference type="ARBA" id="ARBA00023273"/>
    </source>
</evidence>
<feature type="compositionally biased region" description="Basic and acidic residues" evidence="17">
    <location>
        <begin position="1292"/>
        <end position="1316"/>
    </location>
</feature>
<feature type="compositionally biased region" description="Low complexity" evidence="17">
    <location>
        <begin position="737"/>
        <end position="758"/>
    </location>
</feature>
<keyword evidence="7" id="KW-0770">Synapse</keyword>
<organism evidence="20 21">
    <name type="scientific">Leptonychotes weddellii</name>
    <name type="common">Weddell seal</name>
    <name type="synonym">Otaria weddellii</name>
    <dbReference type="NCBI Taxonomy" id="9713"/>
    <lineage>
        <taxon>Eukaryota</taxon>
        <taxon>Metazoa</taxon>
        <taxon>Chordata</taxon>
        <taxon>Craniata</taxon>
        <taxon>Vertebrata</taxon>
        <taxon>Euteleostomi</taxon>
        <taxon>Mammalia</taxon>
        <taxon>Eutheria</taxon>
        <taxon>Laurasiatheria</taxon>
        <taxon>Carnivora</taxon>
        <taxon>Caniformia</taxon>
        <taxon>Pinnipedia</taxon>
        <taxon>Phocidae</taxon>
        <taxon>Monachinae</taxon>
        <taxon>Lobodontini</taxon>
        <taxon>Leptonychotes</taxon>
    </lineage>
</organism>
<dbReference type="Pfam" id="PF22572">
    <property type="entry name" value="GPR158_179_EC"/>
    <property type="match status" value="1"/>
</dbReference>
<feature type="compositionally biased region" description="Polar residues" evidence="17">
    <location>
        <begin position="1545"/>
        <end position="1590"/>
    </location>
</feature>
<dbReference type="PROSITE" id="PS50259">
    <property type="entry name" value="G_PROTEIN_RECEP_F3_4"/>
    <property type="match status" value="1"/>
</dbReference>
<feature type="compositionally biased region" description="Basic and acidic residues" evidence="17">
    <location>
        <begin position="772"/>
        <end position="786"/>
    </location>
</feature>
<feature type="region of interest" description="Disordered" evidence="17">
    <location>
        <begin position="1882"/>
        <end position="2001"/>
    </location>
</feature>
<dbReference type="CDD" id="cd15293">
    <property type="entry name" value="7tmC_GPR158-like"/>
    <property type="match status" value="1"/>
</dbReference>
<dbReference type="GO" id="GO:0043005">
    <property type="term" value="C:neuron projection"/>
    <property type="evidence" value="ECO:0007669"/>
    <property type="project" value="UniProtKB-SubCell"/>
</dbReference>
<keyword evidence="13" id="KW-0807">Transducer</keyword>
<dbReference type="CDD" id="cd00054">
    <property type="entry name" value="EGF_CA"/>
    <property type="match status" value="1"/>
</dbReference>
<evidence type="ECO:0000256" key="8">
    <source>
        <dbReference type="ARBA" id="ARBA00023040"/>
    </source>
</evidence>
<evidence type="ECO:0000256" key="7">
    <source>
        <dbReference type="ARBA" id="ARBA00023018"/>
    </source>
</evidence>
<accession>A0A2U3YML5</accession>
<evidence type="ECO:0000313" key="21">
    <source>
        <dbReference type="RefSeq" id="XP_006744959.1"/>
    </source>
</evidence>
<feature type="region of interest" description="Disordered" evidence="17">
    <location>
        <begin position="732"/>
        <end position="822"/>
    </location>
</feature>
<feature type="compositionally biased region" description="Basic and acidic residues" evidence="17">
    <location>
        <begin position="1849"/>
        <end position="1863"/>
    </location>
</feature>
<evidence type="ECO:0000256" key="2">
    <source>
        <dbReference type="ARBA" id="ARBA00007242"/>
    </source>
</evidence>
<keyword evidence="20" id="KW-1185">Reference proteome</keyword>
<feature type="compositionally biased region" description="Polar residues" evidence="17">
    <location>
        <begin position="1900"/>
        <end position="1915"/>
    </location>
</feature>
<feature type="region of interest" description="Disordered" evidence="17">
    <location>
        <begin position="2299"/>
        <end position="2394"/>
    </location>
</feature>
<feature type="compositionally biased region" description="Basic and acidic residues" evidence="17">
    <location>
        <begin position="1766"/>
        <end position="1777"/>
    </location>
</feature>
<dbReference type="PANTHER" id="PTHR32546:SF7">
    <property type="entry name" value="G-PROTEIN COUPLED RECEPTOR 179-RELATED"/>
    <property type="match status" value="1"/>
</dbReference>
<feature type="compositionally biased region" description="Basic and acidic residues" evidence="17">
    <location>
        <begin position="1183"/>
        <end position="1196"/>
    </location>
</feature>
<dbReference type="InterPro" id="IPR054714">
    <property type="entry name" value="GPR158_179_extracellular"/>
</dbReference>
<feature type="region of interest" description="Disordered" evidence="17">
    <location>
        <begin position="1746"/>
        <end position="1777"/>
    </location>
</feature>
<feature type="region of interest" description="Disordered" evidence="17">
    <location>
        <begin position="1824"/>
        <end position="1863"/>
    </location>
</feature>
<keyword evidence="11 21" id="KW-0675">Receptor</keyword>
<feature type="compositionally biased region" description="Polar residues" evidence="17">
    <location>
        <begin position="1168"/>
        <end position="1179"/>
    </location>
</feature>
<evidence type="ECO:0000256" key="1">
    <source>
        <dbReference type="ARBA" id="ARBA00004487"/>
    </source>
</evidence>
<dbReference type="InterPro" id="IPR043458">
    <property type="entry name" value="GPR158/179"/>
</dbReference>
<feature type="transmembrane region" description="Helical" evidence="18">
    <location>
        <begin position="415"/>
        <end position="438"/>
    </location>
</feature>
<dbReference type="Pfam" id="PF00003">
    <property type="entry name" value="7tm_3"/>
    <property type="match status" value="1"/>
</dbReference>
<evidence type="ECO:0000313" key="20">
    <source>
        <dbReference type="Proteomes" id="UP000245341"/>
    </source>
</evidence>
<evidence type="ECO:0000256" key="12">
    <source>
        <dbReference type="ARBA" id="ARBA00023180"/>
    </source>
</evidence>
<feature type="compositionally biased region" description="Basic and acidic residues" evidence="17">
    <location>
        <begin position="1255"/>
        <end position="1264"/>
    </location>
</feature>
<feature type="region of interest" description="Disordered" evidence="17">
    <location>
        <begin position="1158"/>
        <end position="1391"/>
    </location>
</feature>
<keyword evidence="6 18" id="KW-1133">Transmembrane helix</keyword>
<dbReference type="KEGG" id="lww:102738723"/>
<feature type="compositionally biased region" description="Basic and acidic residues" evidence="17">
    <location>
        <begin position="2188"/>
        <end position="2197"/>
    </location>
</feature>
<feature type="compositionally biased region" description="Polar residues" evidence="17">
    <location>
        <begin position="1088"/>
        <end position="1097"/>
    </location>
</feature>
<feature type="compositionally biased region" description="Basic and acidic residues" evidence="17">
    <location>
        <begin position="1062"/>
        <end position="1080"/>
    </location>
</feature>
<dbReference type="RefSeq" id="XP_006744959.1">
    <property type="nucleotide sequence ID" value="XM_006744896.2"/>
</dbReference>
<sequence>MGPRAVVVPHPVWGLLGCCFLGSWALGGPRPLRSLPPLSSQVKLGSVPMRVPPEGVEAALAFLYSGDAQQLSGANCSEPYEAHGTGAGPGLPPVLRRAAGSLAQAANFLNMLLQANDIRESSVEEDVEWYQALVRSVAEGDPRAYRAFLTFDPPPGASHLPLALQATRMGEETILQDLAGSRVQEESPTGAPDASALQKRVLTNDLGSLGSPKWPQGDGYVGDMQHVKLSPPFLECQEGRLRPGWLIRLSATFYGLKPDLSPEVRGQVQMDVDLQSVDINQCASGPGWYSNTHLCDLNSTQCVPLESRGFVLGHYLCRCRPGFYGASRSGGLEESAAQPTGPSGSPHGSSGRLLRCQPCAEGCTSCADARPCLVEEASALRVAVLASQTCCMLAVFLSMLLAYRHRRSKRIRTSGVVLLETILFGSLLLYFPVFILYFKPSVFRCIALRWVRLLGFATVYGTIILKLYRVLQVFLSRSAQRGPHLSTGRLLQRLGLLLLLVLGFLVVWTVGALERGSHTPLVTRGHTPTGRHFYLCHHDRWDYIMVVAEMLLLGWGSFLCYATRAVPSALREPRYMGIALHNELPLSAAFHTARFVLVPSLHPDWTLLLFFLHTHSTVTTTLALIFIPKFQKPGAPPREEMVDEVYEDELDLQRSGSYLDSSIASAWSERSLDPGDIRDELKKLYAQLEVHKTKEMAANNPHLPKKRGSWRRGLGRSFMRYLAEFPEALARQHSRDLGSPSRGSLPGSSRRRLLSSSLRDSEGPPALRKSRSAYDHERQGHRREQDPPLLDSLLRRKLAKKASRESRESLESVNGPPALGFRSASAHNLTVCERLPRARPASLQKSLSVVAGSGEKALLMASQAYLEETYRQAKEREERKKAEAALASPGRRLSSVRRLDGAQGAPRSAPPSPARSCGVDGSHMAAAGRLQEAAARRLPHPPVRHQVSTPIMALSGECPGEPSRLSPTSTLAPALMPAPAPAPTPVPALAPVPVPLQSPSLLAFVCPWENAELPVKKGNAAQEGPSGPERSSLSPAPARAKLWRALSVAVEKGGTGESAADTEDRRLQGGADEGDKDKPKVFSKSHSLKTPMQQGSMHSLGLAIKALTRSRSTHKEKESEGGSPETEEKGRAAGQGVGACPRSPRLGWPKAVVSKQATLAPCDDEESLQNQQNAHTSRMLQVCHREGSREQEDRGRRTSHSLGEGKVERASKAGSATLRQARQGTVGDKSAERAKEAPGAWRELPKAGLQPLGGADRRMAEMCPREVTQSEASQPDHGYKAQICPWEASEGAPEKGALRQALDDSQERGKASEKSETQSVAAVARKKPERLVRGQEAVCPWEGADPGSQSPRSVSQDSDRTKGRSEAVGSREAGEVEKHQREATGPEVCTPDTAKAELCPWEAFEGENGKPFQEGVKKLPQEKQETSKKATFWKEQKLSGNLESFCPWERTDFRGPSAVPTPAPGTPGCSGSLGSSISEVGPWEARDAPIRKAEICPWELGDEVVGKEMLSQGTEGEFLQEKGKPSRQGLFAEMGERAGKVVQKRGQQQESVCPQESSAPGPSSPCLDNSSAKAGGQLLSNGESRETQVGPQEDPRPELKQVIPARAELCPWEVNERIREDWTSGQTAKAGESQKDKEKAPGMSGIKDGTAGEKPAGQIQKQEAVCPWENRDPGSFSPQPGPQDTDGPRASRHVSGSVGSQTAEICPWDTDDTVPAEKAEVCPWEVGAGAGQEGALGVEAIRKFPNDTGKASARPGPSKTAVTAPEKPERPAWEREVACPWESLDPGSSSWHSDTLGTERPKAGFQELDRMGCRAAEVCPWEVDKAPTSEKAKIHPWELNEGATGPGSEQERSDSAEQGEKTLEKERLISLGEDISKWETKWNQEQEAVCPWEKALREPSAQSPEASDSPLSTSCKAAEGHSLEVRDEAAEKGRLTQDPKTGSLPEHKTPEKAPSSKAGEFTTEDGGKASNELQSICPWESMAPADALSHPDSQGCDQPKAGSQALVCVGGRLAEVCPWDAPALDAPKPDSSAKAEICPWEATESVPDEGTASQDGKGQPQEEKGRAPGRPEPKAVAVQKPERADGKQEAVCPWESEDSGGLPPQPALRASDRGKGSSEEAGSVGAKVAEVCPWEAEEAPSAKDFHLEICPWEVNKEAVEKGRPEQEADRKSQGQGEMILQKAASGGNEEHFSKETAEVSGEQETVCPREGTDSGAPWPQPDASNTGQPIGSPQGASGVGSRMAELCQWEVTDPEGNKIKGIMADICDWEGTGAPSEESGLLALTATQTEIFLPTVPENPPWLLVHRPPGSFLPESKSSRPEVSKAASTFTPEGVRELQEASGHAPRTSSAPEPSLQEAEAQESSSLTEDQGEGDSTAPHEELSPPNVYPWDCE</sequence>
<feature type="region of interest" description="Disordered" evidence="17">
    <location>
        <begin position="876"/>
        <end position="923"/>
    </location>
</feature>
<evidence type="ECO:0000256" key="5">
    <source>
        <dbReference type="ARBA" id="ARBA00022729"/>
    </source>
</evidence>
<evidence type="ECO:0000256" key="11">
    <source>
        <dbReference type="ARBA" id="ARBA00023170"/>
    </source>
</evidence>
<feature type="transmembrane region" description="Helical" evidence="18">
    <location>
        <begin position="490"/>
        <end position="511"/>
    </location>
</feature>
<comment type="similarity">
    <text evidence="2">Belongs to the G-protein coupled receptor 3 family.</text>
</comment>
<reference evidence="21" key="1">
    <citation type="submission" date="2025-08" db="UniProtKB">
        <authorList>
            <consortium name="RefSeq"/>
        </authorList>
    </citation>
    <scope>IDENTIFICATION</scope>
    <source>
        <tissue evidence="21">Liver</tissue>
    </source>
</reference>
<feature type="compositionally biased region" description="Basic and acidic residues" evidence="17">
    <location>
        <begin position="1372"/>
        <end position="1384"/>
    </location>
</feature>
<evidence type="ECO:0000256" key="9">
    <source>
        <dbReference type="ARBA" id="ARBA00023136"/>
    </source>
</evidence>
<proteinExistence type="inferred from homology"/>
<feature type="compositionally biased region" description="Low complexity" evidence="17">
    <location>
        <begin position="2349"/>
        <end position="2367"/>
    </location>
</feature>
<feature type="domain" description="G-protein coupled receptors family 3 profile" evidence="19">
    <location>
        <begin position="380"/>
        <end position="629"/>
    </location>
</feature>
<evidence type="ECO:0000256" key="17">
    <source>
        <dbReference type="SAM" id="MobiDB-lite"/>
    </source>
</evidence>
<dbReference type="GO" id="GO:0045211">
    <property type="term" value="C:postsynaptic membrane"/>
    <property type="evidence" value="ECO:0007669"/>
    <property type="project" value="UniProtKB-SubCell"/>
</dbReference>
<dbReference type="GeneID" id="102738723"/>
<feature type="region of interest" description="Disordered" evidence="17">
    <location>
        <begin position="1453"/>
        <end position="1478"/>
    </location>
</feature>
<feature type="transmembrane region" description="Helical" evidence="18">
    <location>
        <begin position="450"/>
        <end position="469"/>
    </location>
</feature>
<feature type="compositionally biased region" description="Basic and acidic residues" evidence="17">
    <location>
        <begin position="1824"/>
        <end position="1838"/>
    </location>
</feature>
<keyword evidence="4 18" id="KW-0812">Transmembrane</keyword>
<feature type="compositionally biased region" description="Polar residues" evidence="17">
    <location>
        <begin position="2222"/>
        <end position="2235"/>
    </location>
</feature>
<feature type="transmembrane region" description="Helical" evidence="18">
    <location>
        <begin position="379"/>
        <end position="403"/>
    </location>
</feature>
<feature type="compositionally biased region" description="Basic and acidic residues" evidence="17">
    <location>
        <begin position="2060"/>
        <end position="2073"/>
    </location>
</feature>
<evidence type="ECO:0000256" key="16">
    <source>
        <dbReference type="ARBA" id="ARBA00034104"/>
    </source>
</evidence>
<feature type="compositionally biased region" description="Basic and acidic residues" evidence="17">
    <location>
        <begin position="1918"/>
        <end position="1937"/>
    </location>
</feature>
<keyword evidence="10" id="KW-1015">Disulfide bond</keyword>
<feature type="transmembrane region" description="Helical" evidence="18">
    <location>
        <begin position="607"/>
        <end position="627"/>
    </location>
</feature>
<evidence type="ECO:0000256" key="14">
    <source>
        <dbReference type="ARBA" id="ARBA00023257"/>
    </source>
</evidence>
<name>A0A2U3YML5_LEPWE</name>
<evidence type="ECO:0000259" key="19">
    <source>
        <dbReference type="PROSITE" id="PS50259"/>
    </source>
</evidence>
<dbReference type="STRING" id="9713.A0A2U3YML5"/>
<dbReference type="GO" id="GO:0004930">
    <property type="term" value="F:G protein-coupled receptor activity"/>
    <property type="evidence" value="ECO:0007669"/>
    <property type="project" value="UniProtKB-KW"/>
</dbReference>
<dbReference type="CTD" id="440435"/>
<keyword evidence="12" id="KW-0325">Glycoprotein</keyword>
<dbReference type="OrthoDB" id="5823771at2759"/>
<feature type="region of interest" description="Disordered" evidence="17">
    <location>
        <begin position="1051"/>
        <end position="1146"/>
    </location>
</feature>
<evidence type="ECO:0000256" key="4">
    <source>
        <dbReference type="ARBA" id="ARBA00022692"/>
    </source>
</evidence>
<feature type="region of interest" description="Disordered" evidence="17">
    <location>
        <begin position="330"/>
        <end position="349"/>
    </location>
</feature>
<keyword evidence="5" id="KW-0732">Signal</keyword>
<evidence type="ECO:0000256" key="18">
    <source>
        <dbReference type="SAM" id="Phobius"/>
    </source>
</evidence>
<feature type="region of interest" description="Disordered" evidence="17">
    <location>
        <begin position="1018"/>
        <end position="1037"/>
    </location>
</feature>
<feature type="region of interest" description="Disordered" evidence="17">
    <location>
        <begin position="2158"/>
        <end position="2242"/>
    </location>
</feature>
<protein>
    <submittedName>
        <fullName evidence="21">Probable G-protein coupled receptor 179 isoform X1</fullName>
    </submittedName>
</protein>
<feature type="region of interest" description="Disordered" evidence="17">
    <location>
        <begin position="2021"/>
        <end position="2126"/>
    </location>
</feature>
<dbReference type="PROSITE" id="PS51257">
    <property type="entry name" value="PROKAR_LIPOPROTEIN"/>
    <property type="match status" value="1"/>
</dbReference>
<keyword evidence="3" id="KW-1003">Cell membrane</keyword>
<keyword evidence="14" id="KW-0628">Postsynaptic cell membrane</keyword>
<dbReference type="Proteomes" id="UP000245341">
    <property type="component" value="Unplaced"/>
</dbReference>
<evidence type="ECO:0000256" key="13">
    <source>
        <dbReference type="ARBA" id="ARBA00023224"/>
    </source>
</evidence>
<feature type="region of interest" description="Disordered" evidence="17">
    <location>
        <begin position="1535"/>
        <end position="1709"/>
    </location>
</feature>
<dbReference type="InterPro" id="IPR017978">
    <property type="entry name" value="GPCR_3_C"/>
</dbReference>